<dbReference type="InterPro" id="IPR023214">
    <property type="entry name" value="HAD_sf"/>
</dbReference>
<comment type="similarity">
    <text evidence="1">Belongs to the HAD-like hydrolase superfamily. SerB family.</text>
</comment>
<keyword evidence="2" id="KW-0479">Metal-binding</keyword>
<evidence type="ECO:0000256" key="2">
    <source>
        <dbReference type="ARBA" id="ARBA00022723"/>
    </source>
</evidence>
<dbReference type="Pfam" id="PF12710">
    <property type="entry name" value="HAD"/>
    <property type="match status" value="1"/>
</dbReference>
<dbReference type="PANTHER" id="PTHR43344:SF13">
    <property type="entry name" value="PHOSPHATASE RV3661-RELATED"/>
    <property type="match status" value="1"/>
</dbReference>
<gene>
    <name evidence="6" type="ORF">GCM10023353_06220</name>
</gene>
<sequence length="275" mass="29527">MSVQPVPSAAASPPRRVAAFFDLDKTLIAKSSTLAFSRPFFDEGLLNRRAVLKSSYAQFLFLLSGADADQIDRMRRHITAMCAGWDVEQIRSIVDETLDDIVTPLVFAEAAELIAYHTASGHDVVVVSASGEEVVAPIAAALGADHSVATRMKVSEGKYTGEVDFYCFGTGKVEAIHRLAEQHGYDLSRSHAYSDSSTDLPMLECVGNPTAVNPDRKLRKAAAERGWPVLTFVDAVAIRRGRRRQGSASVVAGAAAGLGAVTAGAVALRLLRRKR</sequence>
<dbReference type="SUPFAM" id="SSF56784">
    <property type="entry name" value="HAD-like"/>
    <property type="match status" value="1"/>
</dbReference>
<dbReference type="Proteomes" id="UP001500839">
    <property type="component" value="Unassembled WGS sequence"/>
</dbReference>
<protein>
    <submittedName>
        <fullName evidence="6">HAD-IB family hydrolase</fullName>
    </submittedName>
</protein>
<reference evidence="7" key="1">
    <citation type="journal article" date="2019" name="Int. J. Syst. Evol. Microbiol.">
        <title>The Global Catalogue of Microorganisms (GCM) 10K type strain sequencing project: providing services to taxonomists for standard genome sequencing and annotation.</title>
        <authorList>
            <consortium name="The Broad Institute Genomics Platform"/>
            <consortium name="The Broad Institute Genome Sequencing Center for Infectious Disease"/>
            <person name="Wu L."/>
            <person name="Ma J."/>
        </authorList>
    </citation>
    <scope>NUCLEOTIDE SEQUENCE [LARGE SCALE GENOMIC DNA]</scope>
    <source>
        <strain evidence="7">JCM 18542</strain>
    </source>
</reference>
<dbReference type="Gene3D" id="1.20.1440.100">
    <property type="entry name" value="SG protein - dephosphorylation function"/>
    <property type="match status" value="1"/>
</dbReference>
<organism evidence="6 7">
    <name type="scientific">Tomitella cavernea</name>
    <dbReference type="NCBI Taxonomy" id="1387982"/>
    <lineage>
        <taxon>Bacteria</taxon>
        <taxon>Bacillati</taxon>
        <taxon>Actinomycetota</taxon>
        <taxon>Actinomycetes</taxon>
        <taxon>Mycobacteriales</taxon>
        <taxon>Tomitella</taxon>
    </lineage>
</organism>
<keyword evidence="5" id="KW-0472">Membrane</keyword>
<keyword evidence="5" id="KW-0812">Transmembrane</keyword>
<feature type="transmembrane region" description="Helical" evidence="5">
    <location>
        <begin position="250"/>
        <end position="271"/>
    </location>
</feature>
<evidence type="ECO:0000256" key="3">
    <source>
        <dbReference type="ARBA" id="ARBA00022801"/>
    </source>
</evidence>
<keyword evidence="4" id="KW-0460">Magnesium</keyword>
<dbReference type="NCBIfam" id="TIGR01490">
    <property type="entry name" value="HAD-SF-IB-hyp1"/>
    <property type="match status" value="1"/>
</dbReference>
<dbReference type="Gene3D" id="3.40.50.1000">
    <property type="entry name" value="HAD superfamily/HAD-like"/>
    <property type="match status" value="1"/>
</dbReference>
<evidence type="ECO:0000313" key="7">
    <source>
        <dbReference type="Proteomes" id="UP001500839"/>
    </source>
</evidence>
<dbReference type="NCBIfam" id="TIGR01488">
    <property type="entry name" value="HAD-SF-IB"/>
    <property type="match status" value="1"/>
</dbReference>
<dbReference type="InterPro" id="IPR036412">
    <property type="entry name" value="HAD-like_sf"/>
</dbReference>
<keyword evidence="3 6" id="KW-0378">Hydrolase</keyword>
<dbReference type="PANTHER" id="PTHR43344">
    <property type="entry name" value="PHOSPHOSERINE PHOSPHATASE"/>
    <property type="match status" value="1"/>
</dbReference>
<proteinExistence type="inferred from homology"/>
<name>A0ABP9C6Y4_9ACTN</name>
<evidence type="ECO:0000256" key="4">
    <source>
        <dbReference type="ARBA" id="ARBA00022842"/>
    </source>
</evidence>
<dbReference type="GO" id="GO:0016787">
    <property type="term" value="F:hydrolase activity"/>
    <property type="evidence" value="ECO:0007669"/>
    <property type="project" value="UniProtKB-KW"/>
</dbReference>
<keyword evidence="5" id="KW-1133">Transmembrane helix</keyword>
<dbReference type="RefSeq" id="WP_200172090.1">
    <property type="nucleotide sequence ID" value="NZ_BAABKQ010000001.1"/>
</dbReference>
<dbReference type="InterPro" id="IPR050582">
    <property type="entry name" value="HAD-like_SerB"/>
</dbReference>
<accession>A0ABP9C6Y4</accession>
<dbReference type="InterPro" id="IPR006385">
    <property type="entry name" value="HAD_hydro_SerB1"/>
</dbReference>
<dbReference type="EMBL" id="BAABKQ010000001">
    <property type="protein sequence ID" value="GAA4805950.1"/>
    <property type="molecule type" value="Genomic_DNA"/>
</dbReference>
<evidence type="ECO:0000256" key="5">
    <source>
        <dbReference type="SAM" id="Phobius"/>
    </source>
</evidence>
<dbReference type="CDD" id="cd02612">
    <property type="entry name" value="HAD_PGPPase"/>
    <property type="match status" value="1"/>
</dbReference>
<keyword evidence="7" id="KW-1185">Reference proteome</keyword>
<evidence type="ECO:0000256" key="1">
    <source>
        <dbReference type="ARBA" id="ARBA00009184"/>
    </source>
</evidence>
<comment type="caution">
    <text evidence="6">The sequence shown here is derived from an EMBL/GenBank/DDBJ whole genome shotgun (WGS) entry which is preliminary data.</text>
</comment>
<evidence type="ECO:0000313" key="6">
    <source>
        <dbReference type="EMBL" id="GAA4805950.1"/>
    </source>
</evidence>